<feature type="compositionally biased region" description="Basic and acidic residues" evidence="1">
    <location>
        <begin position="81"/>
        <end position="111"/>
    </location>
</feature>
<protein>
    <submittedName>
        <fullName evidence="2 4">Uncharacterized protein</fullName>
    </submittedName>
</protein>
<name>A0A3P7XCR7_HELPZ</name>
<feature type="compositionally biased region" description="Basic residues" evidence="1">
    <location>
        <begin position="1"/>
        <end position="21"/>
    </location>
</feature>
<keyword evidence="3" id="KW-1185">Reference proteome</keyword>
<evidence type="ECO:0000313" key="2">
    <source>
        <dbReference type="EMBL" id="VDO63689.1"/>
    </source>
</evidence>
<feature type="region of interest" description="Disordered" evidence="1">
    <location>
        <begin position="361"/>
        <end position="391"/>
    </location>
</feature>
<organism evidence="2">
    <name type="scientific">Heligmosomoides polygyrus</name>
    <name type="common">Parasitic roundworm</name>
    <dbReference type="NCBI Taxonomy" id="6339"/>
    <lineage>
        <taxon>Eukaryota</taxon>
        <taxon>Metazoa</taxon>
        <taxon>Ecdysozoa</taxon>
        <taxon>Nematoda</taxon>
        <taxon>Chromadorea</taxon>
        <taxon>Rhabditida</taxon>
        <taxon>Rhabditina</taxon>
        <taxon>Rhabditomorpha</taxon>
        <taxon>Strongyloidea</taxon>
        <taxon>Heligmosomidae</taxon>
        <taxon>Heligmosomoides</taxon>
    </lineage>
</organism>
<dbReference type="EMBL" id="UZAH01025428">
    <property type="protein sequence ID" value="VDO63689.1"/>
    <property type="molecule type" value="Genomic_DNA"/>
</dbReference>
<gene>
    <name evidence="2" type="ORF">HPBE_LOCUS5190</name>
</gene>
<evidence type="ECO:0000256" key="1">
    <source>
        <dbReference type="SAM" id="MobiDB-lite"/>
    </source>
</evidence>
<reference evidence="4" key="2">
    <citation type="submission" date="2019-09" db="UniProtKB">
        <authorList>
            <consortium name="WormBaseParasite"/>
        </authorList>
    </citation>
    <scope>IDENTIFICATION</scope>
</reference>
<proteinExistence type="predicted"/>
<feature type="region of interest" description="Disordered" evidence="1">
    <location>
        <begin position="1"/>
        <end position="23"/>
    </location>
</feature>
<reference evidence="2 3" key="1">
    <citation type="submission" date="2018-11" db="EMBL/GenBank/DDBJ databases">
        <authorList>
            <consortium name="Pathogen Informatics"/>
        </authorList>
    </citation>
    <scope>NUCLEOTIDE SEQUENCE [LARGE SCALE GENOMIC DNA]</scope>
</reference>
<accession>A0A3P7XCR7</accession>
<dbReference type="AlphaFoldDB" id="A0A3P7XCR7"/>
<feature type="region of interest" description="Disordered" evidence="1">
    <location>
        <begin position="70"/>
        <end position="113"/>
    </location>
</feature>
<evidence type="ECO:0000313" key="3">
    <source>
        <dbReference type="Proteomes" id="UP000050761"/>
    </source>
</evidence>
<sequence length="461" mass="51706">MLQRRIKRKRKEKKKKKKKEKRKELVVQMCSISLPSYIDSVAGEPRRRRATSIYHHEVLVVVVARSGPPVHPCGAEAAQQTDREELGRKEEKEKEAVVDYGSKLDEPSVESRDEDDDDVAVAIVVVAGDPWSLSGRGVRRSAGGWWSGLVVVEESFERLSPRQDFINFKRRVYVLKCIVHHGGQIVYTRATKEADMGLLSNSRALHVQLTMRKYWTGEIYAEAYLARVKFSVQHGIMLSSACGRSSYDHEVTSASFLSDLLTPEGCSATTRTRLLDPGAQKRAQMPLCQARGGCVPLMQQYPMLNGKRCPRETVVVRRREPVFWIQSLRNAHRRRCVKQEAALPLQQQHLMFNSECDPLSKDDGVSSSDSRRLWCDEENPSSGSSRSETRTDAVVSNRRLRFLCSSSISCSILNAIPCRRTTVSPLLTPKGCGATKGTRLLDSGTQKLAQMPLCQAGRGYA</sequence>
<evidence type="ECO:0000313" key="4">
    <source>
        <dbReference type="WBParaSite" id="HPBE_0000518901-mRNA-1"/>
    </source>
</evidence>
<feature type="compositionally biased region" description="Basic and acidic residues" evidence="1">
    <location>
        <begin position="361"/>
        <end position="375"/>
    </location>
</feature>
<dbReference type="WBParaSite" id="HPBE_0000518901-mRNA-1">
    <property type="protein sequence ID" value="HPBE_0000518901-mRNA-1"/>
    <property type="gene ID" value="HPBE_0000518901"/>
</dbReference>
<dbReference type="Proteomes" id="UP000050761">
    <property type="component" value="Unassembled WGS sequence"/>
</dbReference>